<keyword evidence="5 7" id="KW-0067">ATP-binding</keyword>
<feature type="binding site" evidence="5">
    <location>
        <position position="155"/>
    </location>
    <ligand>
        <name>AMP</name>
        <dbReference type="ChEBI" id="CHEBI:456215"/>
    </ligand>
</feature>
<comment type="caution">
    <text evidence="9">The sequence shown here is derived from an EMBL/GenBank/DDBJ whole genome shotgun (WGS) entry which is preliminary data.</text>
</comment>
<comment type="function">
    <text evidence="5">Catalyzes the reversible transfer of the terminal phosphate group between ATP and AMP. Plays an important role in cellular energy homeostasis and in adenine nucleotide metabolism.</text>
</comment>
<proteinExistence type="inferred from homology"/>
<feature type="binding site" evidence="5">
    <location>
        <position position="122"/>
    </location>
    <ligand>
        <name>ATP</name>
        <dbReference type="ChEBI" id="CHEBI:30616"/>
    </ligand>
</feature>
<dbReference type="CDD" id="cd01428">
    <property type="entry name" value="ADK"/>
    <property type="match status" value="1"/>
</dbReference>
<dbReference type="GO" id="GO:0004017">
    <property type="term" value="F:AMP kinase activity"/>
    <property type="evidence" value="ECO:0007669"/>
    <property type="project" value="UniProtKB-UniRule"/>
</dbReference>
<keyword evidence="5" id="KW-0862">Zinc</keyword>
<comment type="catalytic activity">
    <reaction evidence="5 7">
        <text>AMP + ATP = 2 ADP</text>
        <dbReference type="Rhea" id="RHEA:12973"/>
        <dbReference type="ChEBI" id="CHEBI:30616"/>
        <dbReference type="ChEBI" id="CHEBI:456215"/>
        <dbReference type="ChEBI" id="CHEBI:456216"/>
        <dbReference type="EC" id="2.7.4.3"/>
    </reaction>
</comment>
<evidence type="ECO:0000256" key="6">
    <source>
        <dbReference type="RuleBase" id="RU003330"/>
    </source>
</evidence>
<dbReference type="Pfam" id="PF05191">
    <property type="entry name" value="ADK_lid"/>
    <property type="match status" value="1"/>
</dbReference>
<dbReference type="RefSeq" id="WP_184652916.1">
    <property type="nucleotide sequence ID" value="NZ_JACHFR010000003.1"/>
</dbReference>
<dbReference type="GO" id="GO:0005524">
    <property type="term" value="F:ATP binding"/>
    <property type="evidence" value="ECO:0007669"/>
    <property type="project" value="UniProtKB-UniRule"/>
</dbReference>
<evidence type="ECO:0000313" key="9">
    <source>
        <dbReference type="EMBL" id="MBB5219487.1"/>
    </source>
</evidence>
<dbReference type="Proteomes" id="UP000578697">
    <property type="component" value="Unassembled WGS sequence"/>
</dbReference>
<evidence type="ECO:0000259" key="8">
    <source>
        <dbReference type="Pfam" id="PF05191"/>
    </source>
</evidence>
<dbReference type="InterPro" id="IPR006259">
    <property type="entry name" value="Adenyl_kin_sub"/>
</dbReference>
<name>A0A840SCI3_9SPIR</name>
<dbReference type="InterPro" id="IPR000850">
    <property type="entry name" value="Adenylat/UMP-CMP_kin"/>
</dbReference>
<dbReference type="NCBIfam" id="NF001381">
    <property type="entry name" value="PRK00279.1-3"/>
    <property type="match status" value="1"/>
</dbReference>
<keyword evidence="5" id="KW-0963">Cytoplasm</keyword>
<feature type="binding site" evidence="5">
    <location>
        <position position="145"/>
    </location>
    <ligand>
        <name>Zn(2+)</name>
        <dbReference type="ChEBI" id="CHEBI:29105"/>
        <note>structural</note>
    </ligand>
</feature>
<dbReference type="GO" id="GO:0008270">
    <property type="term" value="F:zinc ion binding"/>
    <property type="evidence" value="ECO:0007669"/>
    <property type="project" value="UniProtKB-UniRule"/>
</dbReference>
<keyword evidence="4 5" id="KW-0418">Kinase</keyword>
<feature type="binding site" evidence="5">
    <location>
        <position position="128"/>
    </location>
    <ligand>
        <name>Zn(2+)</name>
        <dbReference type="ChEBI" id="CHEBI:29105"/>
        <note>structural</note>
    </ligand>
</feature>
<feature type="binding site" evidence="5">
    <location>
        <position position="166"/>
    </location>
    <ligand>
        <name>AMP</name>
        <dbReference type="ChEBI" id="CHEBI:456215"/>
    </ligand>
</feature>
<evidence type="ECO:0000256" key="5">
    <source>
        <dbReference type="HAMAP-Rule" id="MF_00235"/>
    </source>
</evidence>
<feature type="region of interest" description="NMP" evidence="5">
    <location>
        <begin position="30"/>
        <end position="59"/>
    </location>
</feature>
<evidence type="ECO:0000256" key="7">
    <source>
        <dbReference type="RuleBase" id="RU003331"/>
    </source>
</evidence>
<keyword evidence="1 5" id="KW-0808">Transferase</keyword>
<feature type="binding site" evidence="5">
    <location>
        <position position="92"/>
    </location>
    <ligand>
        <name>AMP</name>
        <dbReference type="ChEBI" id="CHEBI:456215"/>
    </ligand>
</feature>
<reference evidence="9 10" key="1">
    <citation type="submission" date="2020-08" db="EMBL/GenBank/DDBJ databases">
        <title>Genomic Encyclopedia of Type Strains, Phase IV (KMG-IV): sequencing the most valuable type-strain genomes for metagenomic binning, comparative biology and taxonomic classification.</title>
        <authorList>
            <person name="Goeker M."/>
        </authorList>
    </citation>
    <scope>NUCLEOTIDE SEQUENCE [LARGE SCALE GENOMIC DNA]</scope>
    <source>
        <strain evidence="9 10">DSM 103679</strain>
    </source>
</reference>
<organism evidence="9 10">
    <name type="scientific">Treponema rectale</name>
    <dbReference type="NCBI Taxonomy" id="744512"/>
    <lineage>
        <taxon>Bacteria</taxon>
        <taxon>Pseudomonadati</taxon>
        <taxon>Spirochaetota</taxon>
        <taxon>Spirochaetia</taxon>
        <taxon>Spirochaetales</taxon>
        <taxon>Treponemataceae</taxon>
        <taxon>Treponema</taxon>
    </lineage>
</organism>
<comment type="similarity">
    <text evidence="5 6">Belongs to the adenylate kinase family.</text>
</comment>
<dbReference type="SUPFAM" id="SSF52540">
    <property type="entry name" value="P-loop containing nucleoside triphosphate hydrolases"/>
    <property type="match status" value="1"/>
</dbReference>
<evidence type="ECO:0000256" key="3">
    <source>
        <dbReference type="ARBA" id="ARBA00022741"/>
    </source>
</evidence>
<dbReference type="PANTHER" id="PTHR23359">
    <property type="entry name" value="NUCLEOTIDE KINASE"/>
    <property type="match status" value="1"/>
</dbReference>
<comment type="pathway">
    <text evidence="5">Purine metabolism; AMP biosynthesis via salvage pathway; AMP from ADP: step 1/1.</text>
</comment>
<dbReference type="Gene3D" id="3.40.50.300">
    <property type="entry name" value="P-loop containing nucleotide triphosphate hydrolases"/>
    <property type="match status" value="1"/>
</dbReference>
<dbReference type="InterPro" id="IPR007862">
    <property type="entry name" value="Adenylate_kinase_lid-dom"/>
</dbReference>
<dbReference type="InterPro" id="IPR027417">
    <property type="entry name" value="P-loop_NTPase"/>
</dbReference>
<dbReference type="UniPathway" id="UPA00588">
    <property type="reaction ID" value="UER00649"/>
</dbReference>
<dbReference type="PROSITE" id="PS00113">
    <property type="entry name" value="ADENYLATE_KINASE"/>
    <property type="match status" value="1"/>
</dbReference>
<feature type="binding site" evidence="5">
    <location>
        <begin position="85"/>
        <end position="88"/>
    </location>
    <ligand>
        <name>AMP</name>
        <dbReference type="ChEBI" id="CHEBI:456215"/>
    </ligand>
</feature>
<dbReference type="NCBIfam" id="NF001380">
    <property type="entry name" value="PRK00279.1-2"/>
    <property type="match status" value="1"/>
</dbReference>
<evidence type="ECO:0000256" key="4">
    <source>
        <dbReference type="ARBA" id="ARBA00022777"/>
    </source>
</evidence>
<feature type="binding site" evidence="5">
    <location>
        <begin position="57"/>
        <end position="59"/>
    </location>
    <ligand>
        <name>AMP</name>
        <dbReference type="ChEBI" id="CHEBI:456215"/>
    </ligand>
</feature>
<evidence type="ECO:0000256" key="2">
    <source>
        <dbReference type="ARBA" id="ARBA00022727"/>
    </source>
</evidence>
<dbReference type="EMBL" id="JACHFR010000003">
    <property type="protein sequence ID" value="MBB5219487.1"/>
    <property type="molecule type" value="Genomic_DNA"/>
</dbReference>
<dbReference type="InterPro" id="IPR033690">
    <property type="entry name" value="Adenylat_kinase_CS"/>
</dbReference>
<sequence>MNFIFLGPPGAGKGTLASQVAEEYGIPQISTGDIFRENIKNQTELGKKVKAIMDAGGLVSDDVVLEIVEDRLKKDDCKKGFILDGFPRTIPQAEAFEKLGIDVKVVNFEVNNDLIIARLSNRRVCKNCKANYNVKFMPPKVEGKCDKCGGELFTREDDKLESITNRLEVYRKETEPLIDFYRKLNKMTDIDSARDSAEVLVDFKKLFPAK</sequence>
<feature type="domain" description="Adenylate kinase active site lid" evidence="8">
    <location>
        <begin position="122"/>
        <end position="157"/>
    </location>
</feature>
<feature type="binding site" evidence="5">
    <location>
        <begin position="10"/>
        <end position="15"/>
    </location>
    <ligand>
        <name>ATP</name>
        <dbReference type="ChEBI" id="CHEBI:30616"/>
    </ligand>
</feature>
<dbReference type="PRINTS" id="PR00094">
    <property type="entry name" value="ADENYLTKNASE"/>
</dbReference>
<keyword evidence="10" id="KW-1185">Reference proteome</keyword>
<dbReference type="FunFam" id="3.40.50.300:FF:000106">
    <property type="entry name" value="Adenylate kinase mitochondrial"/>
    <property type="match status" value="1"/>
</dbReference>
<dbReference type="NCBIfam" id="TIGR01351">
    <property type="entry name" value="adk"/>
    <property type="match status" value="1"/>
</dbReference>
<feature type="binding site" evidence="5">
    <location>
        <position position="125"/>
    </location>
    <ligand>
        <name>Zn(2+)</name>
        <dbReference type="ChEBI" id="CHEBI:29105"/>
        <note>structural</note>
    </ligand>
</feature>
<protein>
    <recommendedName>
        <fullName evidence="5 7">Adenylate kinase</fullName>
        <shortName evidence="5">AK</shortName>
        <ecNumber evidence="5 7">2.7.4.3</ecNumber>
    </recommendedName>
    <alternativeName>
        <fullName evidence="5">ATP-AMP transphosphorylase</fullName>
    </alternativeName>
    <alternativeName>
        <fullName evidence="5">ATP:AMP phosphotransferase</fullName>
    </alternativeName>
    <alternativeName>
        <fullName evidence="5">Adenylate monophosphate kinase</fullName>
    </alternativeName>
</protein>
<comment type="caution">
    <text evidence="5">Lacks conserved residue(s) required for the propagation of feature annotation.</text>
</comment>
<dbReference type="Pfam" id="PF00406">
    <property type="entry name" value="ADK"/>
    <property type="match status" value="1"/>
</dbReference>
<comment type="subunit">
    <text evidence="5 7">Monomer.</text>
</comment>
<dbReference type="AlphaFoldDB" id="A0A840SCI3"/>
<keyword evidence="2 5" id="KW-0545">Nucleotide biosynthesis</keyword>
<feature type="binding site" evidence="5">
    <location>
        <position position="36"/>
    </location>
    <ligand>
        <name>AMP</name>
        <dbReference type="ChEBI" id="CHEBI:456215"/>
    </ligand>
</feature>
<dbReference type="EC" id="2.7.4.3" evidence="5 7"/>
<comment type="domain">
    <text evidence="5">Consists of three domains, a large central CORE domain and two small peripheral domains, NMPbind and LID, which undergo movements during catalysis. The LID domain closes over the site of phosphoryl transfer upon ATP binding. Assembling and dissambling the active center during each catalytic cycle provides an effective means to prevent ATP hydrolysis. Some bacteria have evolved a zinc-coordinating structure that stabilizes the LID domain.</text>
</comment>
<evidence type="ECO:0000313" key="10">
    <source>
        <dbReference type="Proteomes" id="UP000578697"/>
    </source>
</evidence>
<feature type="binding site" evidence="5">
    <location>
        <position position="31"/>
    </location>
    <ligand>
        <name>AMP</name>
        <dbReference type="ChEBI" id="CHEBI:456215"/>
    </ligand>
</feature>
<dbReference type="GO" id="GO:0044209">
    <property type="term" value="P:AMP salvage"/>
    <property type="evidence" value="ECO:0007669"/>
    <property type="project" value="UniProtKB-UniRule"/>
</dbReference>
<gene>
    <name evidence="5" type="primary">adk</name>
    <name evidence="9" type="ORF">HNP77_001869</name>
</gene>
<evidence type="ECO:0000256" key="1">
    <source>
        <dbReference type="ARBA" id="ARBA00022679"/>
    </source>
</evidence>
<keyword evidence="5" id="KW-0479">Metal-binding</keyword>
<feature type="region of interest" description="LID" evidence="5">
    <location>
        <begin position="121"/>
        <end position="158"/>
    </location>
</feature>
<comment type="subcellular location">
    <subcellularLocation>
        <location evidence="5 7">Cytoplasm</location>
    </subcellularLocation>
</comment>
<feature type="binding site" evidence="5">
    <location>
        <position position="194"/>
    </location>
    <ligand>
        <name>ATP</name>
        <dbReference type="ChEBI" id="CHEBI:30616"/>
    </ligand>
</feature>
<accession>A0A840SCI3</accession>
<dbReference type="HAMAP" id="MF_00235">
    <property type="entry name" value="Adenylate_kinase_Adk"/>
    <property type="match status" value="1"/>
</dbReference>
<feature type="binding site" evidence="5">
    <location>
        <position position="148"/>
    </location>
    <ligand>
        <name>Zn(2+)</name>
        <dbReference type="ChEBI" id="CHEBI:29105"/>
        <note>structural</note>
    </ligand>
</feature>
<keyword evidence="3 5" id="KW-0547">Nucleotide-binding</keyword>
<dbReference type="GO" id="GO:0005737">
    <property type="term" value="C:cytoplasm"/>
    <property type="evidence" value="ECO:0007669"/>
    <property type="project" value="UniProtKB-SubCell"/>
</dbReference>